<keyword evidence="2" id="KW-1185">Reference proteome</keyword>
<sequence>MKESTSQWRPTTFLPVFLSSANPTDFVAAGSVFFLSSAVEPELPNENAGLESAILDVSFAAAVAPEPNEKPGFEAGVTDAACGVLEEEPKEKAGFEAGVADAAGVELEAVEPREKPGFDAGAVDAAGAVLEAVEPKENPGFEADAVEAAGVVLEALEPKEKAGLEVDVAEGVGFEGVDPKENPEVVSFFSVVAGVVAAGAAEDDVPKLNVGFGSSFFGSATAGLEPNENAGFCACDGIAFEPLLPNENVELDAGAGVGADVAGVVDEPKENGLGVVVAAAVADDGVLAGAAEFAVLPPNENGVEDDDAFPPKRDEPGAFCGAAFNDAAAPPNNDVDGAAELFRENEEGAAVLELEPKENGLGALLAEPVVASGLAPKVKPEEGVVVVAFDAGVLPKLNPPEGGFVVKVELDAEPKLKAGLLELSLFALPKREFELEPDPKEKVLLLPAVGNIVSMFV</sequence>
<comment type="caution">
    <text evidence="1">The sequence shown here is derived from an EMBL/GenBank/DDBJ whole genome shotgun (WGS) entry which is preliminary data.</text>
</comment>
<protein>
    <submittedName>
        <fullName evidence="1">Uncharacterized protein</fullName>
    </submittedName>
</protein>
<evidence type="ECO:0000313" key="2">
    <source>
        <dbReference type="Proteomes" id="UP000186136"/>
    </source>
</evidence>
<dbReference type="Proteomes" id="UP000186136">
    <property type="component" value="Unassembled WGS sequence"/>
</dbReference>
<reference evidence="1 2" key="1">
    <citation type="submission" date="2016-08" db="EMBL/GenBank/DDBJ databases">
        <title>Whole genome shotgun sequence of Pichia membranifaciens KS47-1.</title>
        <authorList>
            <person name="Konishi M."/>
            <person name="Ishida M."/>
            <person name="Arakawa T."/>
            <person name="Kato Y."/>
            <person name="Horiuchi J."/>
        </authorList>
    </citation>
    <scope>NUCLEOTIDE SEQUENCE [LARGE SCALE GENOMIC DNA]</scope>
    <source>
        <strain evidence="1 2">KS47-1</strain>
    </source>
</reference>
<gene>
    <name evidence="1" type="ORF">PMKS-001985</name>
</gene>
<dbReference type="AlphaFoldDB" id="A0A1Q2YG52"/>
<accession>A0A1Q2YG52</accession>
<organism evidence="1 2">
    <name type="scientific">Pichia membranifaciens</name>
    <dbReference type="NCBI Taxonomy" id="4926"/>
    <lineage>
        <taxon>Eukaryota</taxon>
        <taxon>Fungi</taxon>
        <taxon>Dikarya</taxon>
        <taxon>Ascomycota</taxon>
        <taxon>Saccharomycotina</taxon>
        <taxon>Pichiomycetes</taxon>
        <taxon>Pichiales</taxon>
        <taxon>Pichiaceae</taxon>
        <taxon>Pichia</taxon>
    </lineage>
</organism>
<dbReference type="EMBL" id="BDGI01000072">
    <property type="protein sequence ID" value="GAV28514.1"/>
    <property type="molecule type" value="Genomic_DNA"/>
</dbReference>
<proteinExistence type="predicted"/>
<evidence type="ECO:0000313" key="1">
    <source>
        <dbReference type="EMBL" id="GAV28514.1"/>
    </source>
</evidence>
<name>A0A1Q2YG52_9ASCO</name>